<name>A0A0A0RNF3_9CAUD</name>
<dbReference type="OrthoDB" id="8611at10239"/>
<proteinExistence type="predicted"/>
<gene>
    <name evidence="1" type="ORF">CPT_Moonbeam129</name>
</gene>
<dbReference type="Proteomes" id="UP000030207">
    <property type="component" value="Segment"/>
</dbReference>
<evidence type="ECO:0008006" key="3">
    <source>
        <dbReference type="Google" id="ProtNLM"/>
    </source>
</evidence>
<evidence type="ECO:0000313" key="1">
    <source>
        <dbReference type="EMBL" id="AIW03527.1"/>
    </source>
</evidence>
<dbReference type="GeneID" id="24608104"/>
<accession>A0A0A0RNF3</accession>
<sequence length="268" mass="29935">MARLNLVGRRFGKLVVLEFAGSNGDRKSTWLCKCDCGSTKIVVGVYMTQGKTRSCGCLGVSSRIKHGLSQERINKIYRGMVNRATNPNNAAYANYGGRGITICDDWLGEEDGPTNFYNWAKTSGYAEGLTLDRENNNKGYSPDNCRWVTSKVQGNNRRTNVLLTFKGETKTLAEWSIALGGSRSLVGKRLEAGWSTERALETPVTPWNKCNTRMFTYQNKTQPLHAWSKELGINYETLAGRLKKGWSVEKTLSTPVRQRSTKPKKGEC</sequence>
<evidence type="ECO:0000313" key="2">
    <source>
        <dbReference type="Proteomes" id="UP000030207"/>
    </source>
</evidence>
<dbReference type="KEGG" id="vg:24608104"/>
<dbReference type="RefSeq" id="YP_009151692.1">
    <property type="nucleotide sequence ID" value="NC_027374.1"/>
</dbReference>
<keyword evidence="2" id="KW-1185">Reference proteome</keyword>
<dbReference type="EMBL" id="KM236246">
    <property type="protein sequence ID" value="AIW03527.1"/>
    <property type="molecule type" value="Genomic_DNA"/>
</dbReference>
<protein>
    <recommendedName>
        <fullName evidence="3">HNH endonuclease</fullName>
    </recommendedName>
</protein>
<organism evidence="1 2">
    <name type="scientific">Bacillus phage Moonbeam</name>
    <dbReference type="NCBI Taxonomy" id="1540091"/>
    <lineage>
        <taxon>Viruses</taxon>
        <taxon>Duplodnaviria</taxon>
        <taxon>Heunggongvirae</taxon>
        <taxon>Uroviricota</taxon>
        <taxon>Caudoviricetes</taxon>
        <taxon>Herelleviridae</taxon>
        <taxon>Bastillevirinae</taxon>
        <taxon>Moonbeamvirus</taxon>
        <taxon>Moonbeamvirus moonbeam</taxon>
    </lineage>
</organism>
<reference evidence="1 2" key="1">
    <citation type="submission" date="2014-07" db="EMBL/GenBank/DDBJ databases">
        <title>Complete Genome of Bacillus megaterium Myophage Moonbeam.</title>
        <authorList>
            <person name="Cadungog J.N."/>
            <person name="Khatemi B.E."/>
            <person name="Hernandez A.C."/>
            <person name="Everett G.F.K."/>
        </authorList>
    </citation>
    <scope>NUCLEOTIDE SEQUENCE [LARGE SCALE GENOMIC DNA]</scope>
</reference>